<evidence type="ECO:0000256" key="1">
    <source>
        <dbReference type="SAM" id="Phobius"/>
    </source>
</evidence>
<sequence length="217" mass="23952">MAAREQVKPLAPAAYWISSDGGEAMSVQIHKLRQRKYIKCCGCITALLLILVVIVLILMFTVFHIKNPDIKMNAINFQRLGLQTLTSGENVTVVADVSIKNPNVATFRFSNITTTVYYDSVVVGEARLPPGRAKARRTLRMNVTVDIVTAQILAIPSLPSDLRSGALSMRSYTKIGGRVKILNIFKKYVVVELNCTVTVNTTSQAIKDQKCNPRVSL</sequence>
<accession>A0AAP0REE4</accession>
<dbReference type="EMBL" id="JBBPBK010000010">
    <property type="protein sequence ID" value="KAK9276334.1"/>
    <property type="molecule type" value="Genomic_DNA"/>
</dbReference>
<reference evidence="3 4" key="1">
    <citation type="journal article" date="2024" name="Plant J.">
        <title>Genome sequences and population genomics reveal climatic adaptation and genomic divergence between two closely related sweetgum species.</title>
        <authorList>
            <person name="Xu W.Q."/>
            <person name="Ren C.Q."/>
            <person name="Zhang X.Y."/>
            <person name="Comes H.P."/>
            <person name="Liu X.H."/>
            <person name="Li Y.G."/>
            <person name="Kettle C.J."/>
            <person name="Jalonen R."/>
            <person name="Gaisberger H."/>
            <person name="Ma Y.Z."/>
            <person name="Qiu Y.X."/>
        </authorList>
    </citation>
    <scope>NUCLEOTIDE SEQUENCE [LARGE SCALE GENOMIC DNA]</scope>
    <source>
        <strain evidence="3">Hangzhou</strain>
    </source>
</reference>
<keyword evidence="1" id="KW-0812">Transmembrane</keyword>
<name>A0AAP0REE4_LIQFO</name>
<dbReference type="PANTHER" id="PTHR31852">
    <property type="entry name" value="LATE EMBRYOGENESIS ABUNDANT (LEA) HYDROXYPROLINE-RICH GLYCOPROTEIN FAMILY"/>
    <property type="match status" value="1"/>
</dbReference>
<comment type="caution">
    <text evidence="3">The sequence shown here is derived from an EMBL/GenBank/DDBJ whole genome shotgun (WGS) entry which is preliminary data.</text>
</comment>
<dbReference type="Gene3D" id="2.60.40.1820">
    <property type="match status" value="1"/>
</dbReference>
<feature type="domain" description="Late embryogenesis abundant protein LEA-2 subgroup" evidence="2">
    <location>
        <begin position="97"/>
        <end position="196"/>
    </location>
</feature>
<organism evidence="3 4">
    <name type="scientific">Liquidambar formosana</name>
    <name type="common">Formosan gum</name>
    <dbReference type="NCBI Taxonomy" id="63359"/>
    <lineage>
        <taxon>Eukaryota</taxon>
        <taxon>Viridiplantae</taxon>
        <taxon>Streptophyta</taxon>
        <taxon>Embryophyta</taxon>
        <taxon>Tracheophyta</taxon>
        <taxon>Spermatophyta</taxon>
        <taxon>Magnoliopsida</taxon>
        <taxon>eudicotyledons</taxon>
        <taxon>Gunneridae</taxon>
        <taxon>Pentapetalae</taxon>
        <taxon>Saxifragales</taxon>
        <taxon>Altingiaceae</taxon>
        <taxon>Liquidambar</taxon>
    </lineage>
</organism>
<dbReference type="Pfam" id="PF03168">
    <property type="entry name" value="LEA_2"/>
    <property type="match status" value="1"/>
</dbReference>
<keyword evidence="1" id="KW-0472">Membrane</keyword>
<protein>
    <recommendedName>
        <fullName evidence="2">Late embryogenesis abundant protein LEA-2 subgroup domain-containing protein</fullName>
    </recommendedName>
</protein>
<keyword evidence="1" id="KW-1133">Transmembrane helix</keyword>
<dbReference type="InterPro" id="IPR004864">
    <property type="entry name" value="LEA_2"/>
</dbReference>
<keyword evidence="4" id="KW-1185">Reference proteome</keyword>
<gene>
    <name evidence="3" type="ORF">L1049_005866</name>
</gene>
<evidence type="ECO:0000313" key="4">
    <source>
        <dbReference type="Proteomes" id="UP001415857"/>
    </source>
</evidence>
<dbReference type="AlphaFoldDB" id="A0AAP0REE4"/>
<feature type="transmembrane region" description="Helical" evidence="1">
    <location>
        <begin position="40"/>
        <end position="63"/>
    </location>
</feature>
<evidence type="ECO:0000313" key="3">
    <source>
        <dbReference type="EMBL" id="KAK9276334.1"/>
    </source>
</evidence>
<dbReference type="InterPro" id="IPR055301">
    <property type="entry name" value="Lea14-like_2"/>
</dbReference>
<dbReference type="Proteomes" id="UP001415857">
    <property type="component" value="Unassembled WGS sequence"/>
</dbReference>
<evidence type="ECO:0000259" key="2">
    <source>
        <dbReference type="Pfam" id="PF03168"/>
    </source>
</evidence>
<proteinExistence type="predicted"/>
<dbReference type="SUPFAM" id="SSF117070">
    <property type="entry name" value="LEA14-like"/>
    <property type="match status" value="1"/>
</dbReference>